<evidence type="ECO:0000313" key="2">
    <source>
        <dbReference type="EMBL" id="GFG34411.1"/>
    </source>
</evidence>
<proteinExistence type="predicted"/>
<gene>
    <name evidence="2" type="ORF">Cfor_01277</name>
</gene>
<evidence type="ECO:0000313" key="3">
    <source>
        <dbReference type="Proteomes" id="UP000502823"/>
    </source>
</evidence>
<sequence>LTQHQSFREEFRDASGRVKGKFGFIDPQGILWITEYTADKLGYRNTNNKCAYDCQIVNHTLTYKACKYVLQSTELLVDKPLVLLPSYLRPNSFIEPYCYEHNHNSQMLRPSKKFPEKFMCLYFVQ</sequence>
<keyword evidence="1" id="KW-0193">Cuticle</keyword>
<organism evidence="2 3">
    <name type="scientific">Coptotermes formosanus</name>
    <name type="common">Formosan subterranean termite</name>
    <dbReference type="NCBI Taxonomy" id="36987"/>
    <lineage>
        <taxon>Eukaryota</taxon>
        <taxon>Metazoa</taxon>
        <taxon>Ecdysozoa</taxon>
        <taxon>Arthropoda</taxon>
        <taxon>Hexapoda</taxon>
        <taxon>Insecta</taxon>
        <taxon>Pterygota</taxon>
        <taxon>Neoptera</taxon>
        <taxon>Polyneoptera</taxon>
        <taxon>Dictyoptera</taxon>
        <taxon>Blattodea</taxon>
        <taxon>Blattoidea</taxon>
        <taxon>Termitoidae</taxon>
        <taxon>Rhinotermitidae</taxon>
        <taxon>Coptotermes</taxon>
    </lineage>
</organism>
<dbReference type="EMBL" id="BLKM01000480">
    <property type="protein sequence ID" value="GFG34411.1"/>
    <property type="molecule type" value="Genomic_DNA"/>
</dbReference>
<dbReference type="AlphaFoldDB" id="A0A6L2PP57"/>
<dbReference type="Pfam" id="PF00379">
    <property type="entry name" value="Chitin_bind_4"/>
    <property type="match status" value="1"/>
</dbReference>
<dbReference type="InParanoid" id="A0A6L2PP57"/>
<dbReference type="Proteomes" id="UP000502823">
    <property type="component" value="Unassembled WGS sequence"/>
</dbReference>
<dbReference type="OrthoDB" id="8191482at2759"/>
<name>A0A6L2PP57_COPFO</name>
<accession>A0A6L2PP57</accession>
<dbReference type="InterPro" id="IPR000618">
    <property type="entry name" value="Insect_cuticle"/>
</dbReference>
<comment type="caution">
    <text evidence="2">The sequence shown here is derived from an EMBL/GenBank/DDBJ whole genome shotgun (WGS) entry which is preliminary data.</text>
</comment>
<dbReference type="PROSITE" id="PS51155">
    <property type="entry name" value="CHIT_BIND_RR_2"/>
    <property type="match status" value="1"/>
</dbReference>
<protein>
    <submittedName>
        <fullName evidence="2">Uncharacterized protein</fullName>
    </submittedName>
</protein>
<evidence type="ECO:0000256" key="1">
    <source>
        <dbReference type="PROSITE-ProRule" id="PRU00497"/>
    </source>
</evidence>
<feature type="non-terminal residue" evidence="2">
    <location>
        <position position="1"/>
    </location>
</feature>
<dbReference type="GO" id="GO:0042302">
    <property type="term" value="F:structural constituent of cuticle"/>
    <property type="evidence" value="ECO:0007669"/>
    <property type="project" value="UniProtKB-UniRule"/>
</dbReference>
<reference evidence="3" key="1">
    <citation type="submission" date="2020-01" db="EMBL/GenBank/DDBJ databases">
        <title>Draft genome sequence of the Termite Coptotermes fromosanus.</title>
        <authorList>
            <person name="Itakura S."/>
            <person name="Yosikawa Y."/>
            <person name="Umezawa K."/>
        </authorList>
    </citation>
    <scope>NUCLEOTIDE SEQUENCE [LARGE SCALE GENOMIC DNA]</scope>
</reference>
<keyword evidence="3" id="KW-1185">Reference proteome</keyword>